<keyword evidence="12" id="KW-0496">Mitochondrion</keyword>
<evidence type="ECO:0000313" key="17">
    <source>
        <dbReference type="Proteomes" id="UP000274922"/>
    </source>
</evidence>
<dbReference type="AlphaFoldDB" id="A0A4P9XAD9"/>
<keyword evidence="9" id="KW-0809">Transit peptide</keyword>
<keyword evidence="5 14" id="KW-0596">Phosphopantetheine</keyword>
<keyword evidence="11" id="KW-0443">Lipid metabolism</keyword>
<evidence type="ECO:0000256" key="13">
    <source>
        <dbReference type="ARBA" id="ARBA00023160"/>
    </source>
</evidence>
<keyword evidence="17" id="KW-1185">Reference proteome</keyword>
<dbReference type="EMBL" id="ML014146">
    <property type="protein sequence ID" value="RKP02317.1"/>
    <property type="molecule type" value="Genomic_DNA"/>
</dbReference>
<dbReference type="PANTHER" id="PTHR20863:SF28">
    <property type="entry name" value="ACYL CARRIER PROTEIN, MITOCHONDRIAL"/>
    <property type="match status" value="1"/>
</dbReference>
<dbReference type="Pfam" id="PF00550">
    <property type="entry name" value="PP-binding"/>
    <property type="match status" value="1"/>
</dbReference>
<keyword evidence="10" id="KW-0249">Electron transport</keyword>
<keyword evidence="8" id="KW-0276">Fatty acid metabolism</keyword>
<dbReference type="PROSITE" id="PS50075">
    <property type="entry name" value="CARRIER"/>
    <property type="match status" value="1"/>
</dbReference>
<evidence type="ECO:0000256" key="8">
    <source>
        <dbReference type="ARBA" id="ARBA00022832"/>
    </source>
</evidence>
<keyword evidence="13 14" id="KW-0275">Fatty acid biosynthesis</keyword>
<dbReference type="SUPFAM" id="SSF47336">
    <property type="entry name" value="ACP-like"/>
    <property type="match status" value="1"/>
</dbReference>
<feature type="non-terminal residue" evidence="16">
    <location>
        <position position="86"/>
    </location>
</feature>
<gene>
    <name evidence="16" type="ORF">CXG81DRAFT_4147</name>
</gene>
<evidence type="ECO:0000256" key="11">
    <source>
        <dbReference type="ARBA" id="ARBA00023098"/>
    </source>
</evidence>
<reference evidence="17" key="1">
    <citation type="journal article" date="2018" name="Nat. Microbiol.">
        <title>Leveraging single-cell genomics to expand the fungal tree of life.</title>
        <authorList>
            <person name="Ahrendt S.R."/>
            <person name="Quandt C.A."/>
            <person name="Ciobanu D."/>
            <person name="Clum A."/>
            <person name="Salamov A."/>
            <person name="Andreopoulos B."/>
            <person name="Cheng J.F."/>
            <person name="Woyke T."/>
            <person name="Pelin A."/>
            <person name="Henrissat B."/>
            <person name="Reynolds N.K."/>
            <person name="Benny G.L."/>
            <person name="Smith M.E."/>
            <person name="James T.Y."/>
            <person name="Grigoriev I.V."/>
        </authorList>
    </citation>
    <scope>NUCLEOTIDE SEQUENCE [LARGE SCALE GENOMIC DNA]</scope>
    <source>
        <strain evidence="17">ATCC 52028</strain>
    </source>
</reference>
<accession>A0A4P9XAD9</accession>
<comment type="pathway">
    <text evidence="2">Lipid metabolism; fatty acid biosynthesis.</text>
</comment>
<comment type="similarity">
    <text evidence="3">Belongs to the acyl carrier protein (ACP) family.</text>
</comment>
<keyword evidence="4" id="KW-0813">Transport</keyword>
<dbReference type="OrthoDB" id="448946at2759"/>
<evidence type="ECO:0000256" key="12">
    <source>
        <dbReference type="ARBA" id="ARBA00023128"/>
    </source>
</evidence>
<proteinExistence type="inferred from homology"/>
<evidence type="ECO:0000256" key="4">
    <source>
        <dbReference type="ARBA" id="ARBA00022448"/>
    </source>
</evidence>
<dbReference type="InterPro" id="IPR009081">
    <property type="entry name" value="PP-bd_ACP"/>
</dbReference>
<dbReference type="GO" id="GO:0000035">
    <property type="term" value="F:acyl binding"/>
    <property type="evidence" value="ECO:0007669"/>
    <property type="project" value="TreeGrafter"/>
</dbReference>
<evidence type="ECO:0000256" key="3">
    <source>
        <dbReference type="ARBA" id="ARBA00010930"/>
    </source>
</evidence>
<evidence type="ECO:0000256" key="1">
    <source>
        <dbReference type="ARBA" id="ARBA00004173"/>
    </source>
</evidence>
<keyword evidence="6 14" id="KW-0444">Lipid biosynthesis</keyword>
<evidence type="ECO:0000256" key="10">
    <source>
        <dbReference type="ARBA" id="ARBA00022982"/>
    </source>
</evidence>
<evidence type="ECO:0000256" key="5">
    <source>
        <dbReference type="ARBA" id="ARBA00022450"/>
    </source>
</evidence>
<dbReference type="PROSITE" id="PS00012">
    <property type="entry name" value="PHOSPHOPANTETHEINE"/>
    <property type="match status" value="1"/>
</dbReference>
<feature type="domain" description="Carrier" evidence="15">
    <location>
        <begin position="15"/>
        <end position="86"/>
    </location>
</feature>
<evidence type="ECO:0000256" key="2">
    <source>
        <dbReference type="ARBA" id="ARBA00005194"/>
    </source>
</evidence>
<evidence type="ECO:0000256" key="14">
    <source>
        <dbReference type="RuleBase" id="RU000722"/>
    </source>
</evidence>
<dbReference type="Proteomes" id="UP000274922">
    <property type="component" value="Unassembled WGS sequence"/>
</dbReference>
<dbReference type="STRING" id="1555241.A0A4P9XAD9"/>
<dbReference type="InterPro" id="IPR036736">
    <property type="entry name" value="ACP-like_sf"/>
</dbReference>
<evidence type="ECO:0000256" key="9">
    <source>
        <dbReference type="ARBA" id="ARBA00022946"/>
    </source>
</evidence>
<dbReference type="InterPro" id="IPR003231">
    <property type="entry name" value="ACP"/>
</dbReference>
<evidence type="ECO:0000256" key="7">
    <source>
        <dbReference type="ARBA" id="ARBA00022553"/>
    </source>
</evidence>
<dbReference type="Gene3D" id="1.10.1200.10">
    <property type="entry name" value="ACP-like"/>
    <property type="match status" value="1"/>
</dbReference>
<protein>
    <recommendedName>
        <fullName evidence="14">Acyl carrier protein</fullName>
    </recommendedName>
</protein>
<dbReference type="InterPro" id="IPR006162">
    <property type="entry name" value="Ppantetheine_attach_site"/>
</dbReference>
<dbReference type="GO" id="GO:0000036">
    <property type="term" value="F:acyl carrier activity"/>
    <property type="evidence" value="ECO:0007669"/>
    <property type="project" value="TreeGrafter"/>
</dbReference>
<comment type="subcellular location">
    <subcellularLocation>
        <location evidence="1">Mitochondrion</location>
    </subcellularLocation>
</comment>
<organism evidence="16 17">
    <name type="scientific">Caulochytrium protostelioides</name>
    <dbReference type="NCBI Taxonomy" id="1555241"/>
    <lineage>
        <taxon>Eukaryota</taxon>
        <taxon>Fungi</taxon>
        <taxon>Fungi incertae sedis</taxon>
        <taxon>Chytridiomycota</taxon>
        <taxon>Chytridiomycota incertae sedis</taxon>
        <taxon>Chytridiomycetes</taxon>
        <taxon>Caulochytriales</taxon>
        <taxon>Caulochytriaceae</taxon>
        <taxon>Caulochytrium</taxon>
    </lineage>
</organism>
<evidence type="ECO:0000259" key="15">
    <source>
        <dbReference type="PROSITE" id="PS50075"/>
    </source>
</evidence>
<comment type="function">
    <text evidence="14">Carrier of the growing fatty acid chain in fatty acid biosynthesis.</text>
</comment>
<evidence type="ECO:0000313" key="16">
    <source>
        <dbReference type="EMBL" id="RKP02317.1"/>
    </source>
</evidence>
<dbReference type="PANTHER" id="PTHR20863">
    <property type="entry name" value="ACYL CARRIER PROTEIN"/>
    <property type="match status" value="1"/>
</dbReference>
<sequence length="86" mass="9593">FARSYASGAEALTVQQIEDRTLQVLRDFDKVDAAKLSLDAHWINDLGLDSLDQVEITMALEDEFSVEIPDREAEAILTARQAVETI</sequence>
<dbReference type="FunFam" id="1.10.1200.10:FF:000003">
    <property type="entry name" value="Acyl carrier protein"/>
    <property type="match status" value="1"/>
</dbReference>
<name>A0A4P9XAD9_9FUNG</name>
<feature type="non-terminal residue" evidence="16">
    <location>
        <position position="1"/>
    </location>
</feature>
<evidence type="ECO:0000256" key="6">
    <source>
        <dbReference type="ARBA" id="ARBA00022516"/>
    </source>
</evidence>
<dbReference type="GO" id="GO:0099128">
    <property type="term" value="C:mitochondrial [2Fe-2S] assembly complex"/>
    <property type="evidence" value="ECO:0007669"/>
    <property type="project" value="UniProtKB-ARBA"/>
</dbReference>
<keyword evidence="7" id="KW-0597">Phosphoprotein</keyword>